<accession>A0A0D3I7P7</accession>
<dbReference type="PaxDb" id="2903-EOD07282"/>
<feature type="transmembrane region" description="Helical" evidence="2">
    <location>
        <begin position="395"/>
        <end position="416"/>
    </location>
</feature>
<organism evidence="5 6">
    <name type="scientific">Emiliania huxleyi (strain CCMP1516)</name>
    <dbReference type="NCBI Taxonomy" id="280463"/>
    <lineage>
        <taxon>Eukaryota</taxon>
        <taxon>Haptista</taxon>
        <taxon>Haptophyta</taxon>
        <taxon>Prymnesiophyceae</taxon>
        <taxon>Isochrysidales</taxon>
        <taxon>Noelaerhabdaceae</taxon>
        <taxon>Emiliania</taxon>
    </lineage>
</organism>
<reference evidence="5" key="2">
    <citation type="submission" date="2024-10" db="UniProtKB">
        <authorList>
            <consortium name="EnsemblProtists"/>
        </authorList>
    </citation>
    <scope>IDENTIFICATION</scope>
</reference>
<feature type="transmembrane region" description="Helical" evidence="2">
    <location>
        <begin position="491"/>
        <end position="513"/>
    </location>
</feature>
<dbReference type="KEGG" id="ehx:EMIHUDRAFT_97092"/>
<feature type="signal peptide" evidence="3">
    <location>
        <begin position="1"/>
        <end position="23"/>
    </location>
</feature>
<keyword evidence="2" id="KW-0472">Membrane</keyword>
<dbReference type="RefSeq" id="XP_005759711.1">
    <property type="nucleotide sequence ID" value="XM_005759654.1"/>
</dbReference>
<protein>
    <recommendedName>
        <fullName evidence="4">Agenet domain-containing protein</fullName>
    </recommendedName>
</protein>
<feature type="compositionally biased region" description="Low complexity" evidence="1">
    <location>
        <begin position="660"/>
        <end position="681"/>
    </location>
</feature>
<feature type="transmembrane region" description="Helical" evidence="2">
    <location>
        <begin position="575"/>
        <end position="597"/>
    </location>
</feature>
<sequence length="1700" mass="179579">MPRTPARAFRSLALIALAAAASALSLARDSAPNLCSLVEIQRRRSTRLCIYTVPALLVSNSSVNALRPPLPGQPVWRSTATGFTSNPAVASAWQHRASLHCAAPASSLGPVAGVGSGEAADGTEAADGAEAAGALSCPSRANQSNESYDTLPEHCATDPLLAPADLLSPAARSPLSAPDSLSSVHALRPPLPGQPTWCLAAACVGLPANSAVASLYCASDAGSLGPEAGVGPAVAADGAETADAHFDRAAQRQQSQLECQRPTCGTLPSEAVKLERTIPCGIYAANDDSLPPGSGSTSTDGVRAPGRGGAVLASPVPDNSDMDIFVGGTPVNETIASLFSCDASPPPADEDSRVSIFSVIYTLIVFVVKLCRAAAFALLSIMYTLVACLVDMLRALVFTLFSLAFDIACTLVSLAFDITCTLVPCLVDLFRAAAVAFSGKAADDSSYLGIAHCGLASRREYRDTFRPWPGGPHGGRQLIRSLLKHKWLTPLAFVCAIYAPPLLAIVVPTYALVIDLARLVLWLARLGIYLARLVLWLGMLLLGTTVGIIIAVRFLPLLLASSYCTASFLPRLPAWAVPASFDVAASFAFAYFAGWLLHRRIPKLAMPLLVQVLGVLGGVAAEDGEASAAAGASALATAGWVLGSLHGVLASGSSGASASSSSGASASSSSGASASSGGSVRAARRRRVERQERWAAAKAAEVISSCSRRDNVVNAIKAGTKGTTVPEAMKHGLPLYHVTPTAVDRKGWMLPAFSRDAIPLFERCGRETFLKPLSPSKAGVDRSRLGGVLDHEDKRVWVAGSLEDALLKVRRREGKKHDLSRESPAYTIVMIFPSHPLYRTFDNALTTACANLGEGGSSLHPILIDDLDARGVPGIGLVELSMAGGAKARKLPQVLGMAPPPRPDPAKPEPKNTAVEQWMVDAMTNAVEAAVGATGLDGCYFHVSPFTLDGVRERGLHGGRSRAFNKRPNGETYIEADTLSHVDAAARALGSSSLNHDPTFGWWSTSLSRALKHVVSRERNANVSKYTVAIVFPAHMMHETFENFYSAIYANLGFEGIVTIHPVLIDAPKGAIDGLIVLEVTLPSDVEPTSTATVRRSRPCVGVAWRRGFGSFDAWFGGPGGVLDGLRSTLAPETVAALDPSIEAASTACPLLFHIVPKRWSALSPSDKLEARSLRSPEIEAMLFEGKAPKPGVQKLLWAGKSLREVFLHVMRSGPPPEAWTVVAVDPTHLDFFKFKSAWGGGGRYRTSRSPLRLETSGLLVFEVTRAAERGDGGAPKLHIEVKVERLASERDVKAALEKQRTEASASSLGLSNEQYALMVEKSKDGHGSSTLKEQLLDADFRDALLGLANLLGGSHMLPEVMCNTLPSHLLDPRFLDAVLELAEEAGGLETLPKLMCNSLASNILKPGFADAALDLAEKAGGLHTLPRMMCNSLAANLLVPDFAVAALDLAKKAGGIHTLPQMMCDSVAANLLEPGFAGAALKVAEKAGGADQLPGLMCDGLAARLHISDFTTDLHAILDIAAELDVDVPMTLVRLVKYSPFLDFMSSIRNRLKELPNDHERRLCLRGLAGDRSKKFDTIKQWGLVASNYISMHRQSKAAEGGGGVGKRKAAGGGSGGGKRAKPQWAEGQLVEVQGDCGYKGSWWPAKIREIAPPPKQSATVVYSYNGTETDTVAKRRLRPVPEVAPLAEKDLGVGNCGD</sequence>
<name>A0A0D3I7P7_EMIH1</name>
<feature type="compositionally biased region" description="Gly residues" evidence="1">
    <location>
        <begin position="1601"/>
        <end position="1619"/>
    </location>
</feature>
<evidence type="ECO:0000256" key="1">
    <source>
        <dbReference type="SAM" id="MobiDB-lite"/>
    </source>
</evidence>
<evidence type="ECO:0000313" key="5">
    <source>
        <dbReference type="EnsemblProtists" id="EOD07282"/>
    </source>
</evidence>
<evidence type="ECO:0000256" key="2">
    <source>
        <dbReference type="SAM" id="Phobius"/>
    </source>
</evidence>
<dbReference type="InterPro" id="IPR008395">
    <property type="entry name" value="Agenet-like_dom"/>
</dbReference>
<feature type="domain" description="Agenet" evidence="4">
    <location>
        <begin position="1624"/>
        <end position="1687"/>
    </location>
</feature>
<evidence type="ECO:0000313" key="6">
    <source>
        <dbReference type="Proteomes" id="UP000013827"/>
    </source>
</evidence>
<keyword evidence="2" id="KW-0812">Transmembrane</keyword>
<evidence type="ECO:0000256" key="3">
    <source>
        <dbReference type="SAM" id="SignalP"/>
    </source>
</evidence>
<reference evidence="6" key="1">
    <citation type="journal article" date="2013" name="Nature">
        <title>Pan genome of the phytoplankton Emiliania underpins its global distribution.</title>
        <authorList>
            <person name="Read B.A."/>
            <person name="Kegel J."/>
            <person name="Klute M.J."/>
            <person name="Kuo A."/>
            <person name="Lefebvre S.C."/>
            <person name="Maumus F."/>
            <person name="Mayer C."/>
            <person name="Miller J."/>
            <person name="Monier A."/>
            <person name="Salamov A."/>
            <person name="Young J."/>
            <person name="Aguilar M."/>
            <person name="Claverie J.M."/>
            <person name="Frickenhaus S."/>
            <person name="Gonzalez K."/>
            <person name="Herman E.K."/>
            <person name="Lin Y.C."/>
            <person name="Napier J."/>
            <person name="Ogata H."/>
            <person name="Sarno A.F."/>
            <person name="Shmutz J."/>
            <person name="Schroeder D."/>
            <person name="de Vargas C."/>
            <person name="Verret F."/>
            <person name="von Dassow P."/>
            <person name="Valentin K."/>
            <person name="Van de Peer Y."/>
            <person name="Wheeler G."/>
            <person name="Dacks J.B."/>
            <person name="Delwiche C.F."/>
            <person name="Dyhrman S.T."/>
            <person name="Glockner G."/>
            <person name="John U."/>
            <person name="Richards T."/>
            <person name="Worden A.Z."/>
            <person name="Zhang X."/>
            <person name="Grigoriev I.V."/>
            <person name="Allen A.E."/>
            <person name="Bidle K."/>
            <person name="Borodovsky M."/>
            <person name="Bowler C."/>
            <person name="Brownlee C."/>
            <person name="Cock J.M."/>
            <person name="Elias M."/>
            <person name="Gladyshev V.N."/>
            <person name="Groth M."/>
            <person name="Guda C."/>
            <person name="Hadaegh A."/>
            <person name="Iglesias-Rodriguez M.D."/>
            <person name="Jenkins J."/>
            <person name="Jones B.M."/>
            <person name="Lawson T."/>
            <person name="Leese F."/>
            <person name="Lindquist E."/>
            <person name="Lobanov A."/>
            <person name="Lomsadze A."/>
            <person name="Malik S.B."/>
            <person name="Marsh M.E."/>
            <person name="Mackinder L."/>
            <person name="Mock T."/>
            <person name="Mueller-Roeber B."/>
            <person name="Pagarete A."/>
            <person name="Parker M."/>
            <person name="Probert I."/>
            <person name="Quesneville H."/>
            <person name="Raines C."/>
            <person name="Rensing S.A."/>
            <person name="Riano-Pachon D.M."/>
            <person name="Richier S."/>
            <person name="Rokitta S."/>
            <person name="Shiraiwa Y."/>
            <person name="Soanes D.M."/>
            <person name="van der Giezen M."/>
            <person name="Wahlund T.M."/>
            <person name="Williams B."/>
            <person name="Wilson W."/>
            <person name="Wolfe G."/>
            <person name="Wurch L.L."/>
        </authorList>
    </citation>
    <scope>NUCLEOTIDE SEQUENCE</scope>
</reference>
<dbReference type="Pfam" id="PF05641">
    <property type="entry name" value="Agenet"/>
    <property type="match status" value="1"/>
</dbReference>
<feature type="chain" id="PRO_5044218878" description="Agenet domain-containing protein" evidence="3">
    <location>
        <begin position="24"/>
        <end position="1700"/>
    </location>
</feature>
<dbReference type="SMART" id="SM00743">
    <property type="entry name" value="Agenet"/>
    <property type="match status" value="1"/>
</dbReference>
<feature type="region of interest" description="Disordered" evidence="1">
    <location>
        <begin position="1598"/>
        <end position="1626"/>
    </location>
</feature>
<keyword evidence="2" id="KW-1133">Transmembrane helix</keyword>
<dbReference type="EnsemblProtists" id="EOD07282">
    <property type="protein sequence ID" value="EOD07282"/>
    <property type="gene ID" value="EMIHUDRAFT_97092"/>
</dbReference>
<dbReference type="GeneID" id="17253457"/>
<dbReference type="HOGENOM" id="CLU_254521_0_0_1"/>
<evidence type="ECO:0000259" key="4">
    <source>
        <dbReference type="SMART" id="SM00743"/>
    </source>
</evidence>
<keyword evidence="6" id="KW-1185">Reference proteome</keyword>
<dbReference type="InterPro" id="IPR014002">
    <property type="entry name" value="Agenet_dom_plant"/>
</dbReference>
<feature type="transmembrane region" description="Helical" evidence="2">
    <location>
        <begin position="533"/>
        <end position="555"/>
    </location>
</feature>
<dbReference type="Proteomes" id="UP000013827">
    <property type="component" value="Unassembled WGS sequence"/>
</dbReference>
<feature type="transmembrane region" description="Helical" evidence="2">
    <location>
        <begin position="604"/>
        <end position="621"/>
    </location>
</feature>
<proteinExistence type="predicted"/>
<feature type="region of interest" description="Disordered" evidence="1">
    <location>
        <begin position="660"/>
        <end position="685"/>
    </location>
</feature>
<keyword evidence="3" id="KW-0732">Signal</keyword>